<dbReference type="Proteomes" id="UP000318380">
    <property type="component" value="Unassembled WGS sequence"/>
</dbReference>
<feature type="domain" description="AMP-binding enzyme C-terminal" evidence="4">
    <location>
        <begin position="450"/>
        <end position="523"/>
    </location>
</feature>
<dbReference type="Pfam" id="PF13193">
    <property type="entry name" value="AMP-binding_C"/>
    <property type="match status" value="1"/>
</dbReference>
<keyword evidence="6" id="KW-1185">Reference proteome</keyword>
<keyword evidence="2" id="KW-0436">Ligase</keyword>
<name>A0A561BYL9_9ACTN</name>
<dbReference type="AlphaFoldDB" id="A0A561BYL9"/>
<comment type="similarity">
    <text evidence="1">Belongs to the ATP-dependent AMP-binding enzyme family.</text>
</comment>
<protein>
    <submittedName>
        <fullName evidence="5">Fatty-acyl-CoA synthase</fullName>
    </submittedName>
</protein>
<dbReference type="Gene3D" id="3.40.50.12780">
    <property type="entry name" value="N-terminal domain of ligase-like"/>
    <property type="match status" value="1"/>
</dbReference>
<dbReference type="InterPro" id="IPR000873">
    <property type="entry name" value="AMP-dep_synth/lig_dom"/>
</dbReference>
<evidence type="ECO:0000313" key="6">
    <source>
        <dbReference type="Proteomes" id="UP000318380"/>
    </source>
</evidence>
<organism evidence="5 6">
    <name type="scientific">Kribbella amoyensis</name>
    <dbReference type="NCBI Taxonomy" id="996641"/>
    <lineage>
        <taxon>Bacteria</taxon>
        <taxon>Bacillati</taxon>
        <taxon>Actinomycetota</taxon>
        <taxon>Actinomycetes</taxon>
        <taxon>Propionibacteriales</taxon>
        <taxon>Kribbellaceae</taxon>
        <taxon>Kribbella</taxon>
    </lineage>
</organism>
<dbReference type="InterPro" id="IPR025110">
    <property type="entry name" value="AMP-bd_C"/>
</dbReference>
<dbReference type="GO" id="GO:0006631">
    <property type="term" value="P:fatty acid metabolic process"/>
    <property type="evidence" value="ECO:0007669"/>
    <property type="project" value="TreeGrafter"/>
</dbReference>
<gene>
    <name evidence="5" type="ORF">FB561_5124</name>
</gene>
<dbReference type="FunFam" id="3.30.300.30:FF:000008">
    <property type="entry name" value="2,3-dihydroxybenzoate-AMP ligase"/>
    <property type="match status" value="1"/>
</dbReference>
<dbReference type="SUPFAM" id="SSF56801">
    <property type="entry name" value="Acetyl-CoA synthetase-like"/>
    <property type="match status" value="1"/>
</dbReference>
<dbReference type="Pfam" id="PF00501">
    <property type="entry name" value="AMP-binding"/>
    <property type="match status" value="1"/>
</dbReference>
<dbReference type="PANTHER" id="PTHR43201:SF5">
    <property type="entry name" value="MEDIUM-CHAIN ACYL-COA LIGASE ACSF2, MITOCHONDRIAL"/>
    <property type="match status" value="1"/>
</dbReference>
<dbReference type="GO" id="GO:0031956">
    <property type="term" value="F:medium-chain fatty acid-CoA ligase activity"/>
    <property type="evidence" value="ECO:0007669"/>
    <property type="project" value="TreeGrafter"/>
</dbReference>
<dbReference type="Gene3D" id="3.30.300.30">
    <property type="match status" value="1"/>
</dbReference>
<accession>A0A561BYL9</accession>
<evidence type="ECO:0000313" key="5">
    <source>
        <dbReference type="EMBL" id="TWD83953.1"/>
    </source>
</evidence>
<evidence type="ECO:0000259" key="4">
    <source>
        <dbReference type="Pfam" id="PF13193"/>
    </source>
</evidence>
<dbReference type="EMBL" id="VIVK01000001">
    <property type="protein sequence ID" value="TWD83953.1"/>
    <property type="molecule type" value="Genomic_DNA"/>
</dbReference>
<evidence type="ECO:0000256" key="2">
    <source>
        <dbReference type="ARBA" id="ARBA00022598"/>
    </source>
</evidence>
<proteinExistence type="inferred from homology"/>
<evidence type="ECO:0000256" key="1">
    <source>
        <dbReference type="ARBA" id="ARBA00006432"/>
    </source>
</evidence>
<comment type="caution">
    <text evidence="5">The sequence shown here is derived from an EMBL/GenBank/DDBJ whole genome shotgun (WGS) entry which is preliminary data.</text>
</comment>
<dbReference type="InterPro" id="IPR045851">
    <property type="entry name" value="AMP-bd_C_sf"/>
</dbReference>
<dbReference type="OrthoDB" id="9803968at2"/>
<dbReference type="PANTHER" id="PTHR43201">
    <property type="entry name" value="ACYL-COA SYNTHETASE"/>
    <property type="match status" value="1"/>
</dbReference>
<dbReference type="InterPro" id="IPR042099">
    <property type="entry name" value="ANL_N_sf"/>
</dbReference>
<sequence length="532" mass="55901">MRPPEWLLRGAVEVGTVSAALIRSGVWRNVGPTQLVGIERALRRWGQSMAALGAVAAIRWPDRPAVVDERGSLTYRELDELVARLAAGLRAEYGIVAGGKVAVLCRNHRWFLAATLAASRIGADVLFVNTEFAAPQLSAVLTKHPPDLLVHDEEFAVETSVPTLLGWREAGGSALDDLAATDAPEPPAPDRPGHITILTSGTTGTPKAAPRAPTALGLAGLTASALDRLGLRSGEPMVICPPLFHGLGLLHSMLALFLGCPVVVSRRYDAAAVLASIEPNRAGSVVAVPVMLQRLLDLGPAEIARYDLQSVRAVISGASALPPALAERFIERFGPVLCDAYGSSEIGIATIASSKDLLAAPGTVGRPCLGSSVRILGPDDRPVPTGTAGRIFAGGGLVFGGYSDGSSKTVVDGRMSTGDLGHLDAAGRLFVDGREDDMIVSGGENVYPAEVEDCLLHHPAVADVAVIGVADEEFGRRLVAYVVLTAEATEDELIDHVRANLARYKAPRQVVVIDQLPRNATGKVVKRDLPEP</sequence>
<feature type="domain" description="AMP-dependent synthetase/ligase" evidence="3">
    <location>
        <begin position="57"/>
        <end position="402"/>
    </location>
</feature>
<reference evidence="5 6" key="1">
    <citation type="submission" date="2019-06" db="EMBL/GenBank/DDBJ databases">
        <title>Sequencing the genomes of 1000 actinobacteria strains.</title>
        <authorList>
            <person name="Klenk H.-P."/>
        </authorList>
    </citation>
    <scope>NUCLEOTIDE SEQUENCE [LARGE SCALE GENOMIC DNA]</scope>
    <source>
        <strain evidence="5 6">DSM 24683</strain>
    </source>
</reference>
<evidence type="ECO:0000259" key="3">
    <source>
        <dbReference type="Pfam" id="PF00501"/>
    </source>
</evidence>